<comment type="function">
    <text evidence="4">Microtubule inner protein (MIP) part of the dynein-decorated doublet microtubules (DMTs) in cilia axoneme. Acts as a regulator of cilium basal body docking and positioning in mono- and multiciliated cells. Regulates basal body docking and cilia formation in multiciliated lung cells. Regulates kinocilium positioning and stereocilia bundle morphogenesis in the inner ear.</text>
</comment>
<dbReference type="GeneTree" id="ENSGT00390000001092"/>
<evidence type="ECO:0000313" key="5">
    <source>
        <dbReference type="Ensembl" id="ENSAPOP00000017229.1"/>
    </source>
</evidence>
<dbReference type="InParanoid" id="A0A3Q1FLD2"/>
<comment type="similarity">
    <text evidence="1">Belongs to the Flattop family.</text>
</comment>
<sequence length="192" mass="21467">MSSNFSANQYDDTFRPQTLQYWGQTKHVKERPTARLGHTTFIADDKGYLLPGVKRGSAWSDFKGTWDLPARIPLQRPLNPTARTVEGINRLQSWGFYPQNSDGSRPHRGSKSTDLLQDAGEQVRQHTNPCIKLILVQGPHSACRGSSRPTPASSEQRPVNVIKSFIHHKNSCKNKVSSLSDCTEAAFQHISV</sequence>
<dbReference type="Proteomes" id="UP000257200">
    <property type="component" value="Unplaced"/>
</dbReference>
<proteinExistence type="inferred from homology"/>
<accession>A0A3Q1FLD2</accession>
<dbReference type="GO" id="GO:0036064">
    <property type="term" value="C:ciliary basal body"/>
    <property type="evidence" value="ECO:0007669"/>
    <property type="project" value="TreeGrafter"/>
</dbReference>
<name>A0A3Q1FLD2_9TELE</name>
<evidence type="ECO:0000256" key="3">
    <source>
        <dbReference type="ARBA" id="ARBA00033306"/>
    </source>
</evidence>
<dbReference type="PANTHER" id="PTHR34639:SF1">
    <property type="entry name" value="PROTEIN FLATTOP"/>
    <property type="match status" value="1"/>
</dbReference>
<dbReference type="InterPro" id="IPR038797">
    <property type="entry name" value="Fltp"/>
</dbReference>
<dbReference type="Ensembl" id="ENSAPOT00000026424.1">
    <property type="protein sequence ID" value="ENSAPOP00000017229.1"/>
    <property type="gene ID" value="ENSAPOG00000020424.1"/>
</dbReference>
<protein>
    <recommendedName>
        <fullName evidence="2">Protein Flattop</fullName>
    </recommendedName>
    <alternativeName>
        <fullName evidence="3">Cilia- and flagella-associated protein 126</fullName>
    </alternativeName>
</protein>
<evidence type="ECO:0000313" key="6">
    <source>
        <dbReference type="Proteomes" id="UP000257200"/>
    </source>
</evidence>
<dbReference type="PANTHER" id="PTHR34639">
    <property type="entry name" value="PROTEIN FLATTOP"/>
    <property type="match status" value="1"/>
</dbReference>
<reference evidence="5" key="2">
    <citation type="submission" date="2025-09" db="UniProtKB">
        <authorList>
            <consortium name="Ensembl"/>
        </authorList>
    </citation>
    <scope>IDENTIFICATION</scope>
</reference>
<reference evidence="5" key="1">
    <citation type="submission" date="2025-08" db="UniProtKB">
        <authorList>
            <consortium name="Ensembl"/>
        </authorList>
    </citation>
    <scope>IDENTIFICATION</scope>
</reference>
<dbReference type="STRING" id="80966.ENSAPOP00000017229"/>
<keyword evidence="6" id="KW-1185">Reference proteome</keyword>
<organism evidence="5 6">
    <name type="scientific">Acanthochromis polyacanthus</name>
    <name type="common">spiny chromis</name>
    <dbReference type="NCBI Taxonomy" id="80966"/>
    <lineage>
        <taxon>Eukaryota</taxon>
        <taxon>Metazoa</taxon>
        <taxon>Chordata</taxon>
        <taxon>Craniata</taxon>
        <taxon>Vertebrata</taxon>
        <taxon>Euteleostomi</taxon>
        <taxon>Actinopterygii</taxon>
        <taxon>Neopterygii</taxon>
        <taxon>Teleostei</taxon>
        <taxon>Neoteleostei</taxon>
        <taxon>Acanthomorphata</taxon>
        <taxon>Ovalentaria</taxon>
        <taxon>Pomacentridae</taxon>
        <taxon>Acanthochromis</taxon>
    </lineage>
</organism>
<evidence type="ECO:0000256" key="1">
    <source>
        <dbReference type="ARBA" id="ARBA00009887"/>
    </source>
</evidence>
<evidence type="ECO:0000256" key="4">
    <source>
        <dbReference type="ARBA" id="ARBA00045261"/>
    </source>
</evidence>
<dbReference type="CDD" id="cd23705">
    <property type="entry name" value="Flattop"/>
    <property type="match status" value="1"/>
</dbReference>
<dbReference type="GO" id="GO:0044782">
    <property type="term" value="P:cilium organization"/>
    <property type="evidence" value="ECO:0007669"/>
    <property type="project" value="TreeGrafter"/>
</dbReference>
<dbReference type="AlphaFoldDB" id="A0A3Q1FLD2"/>
<dbReference type="Pfam" id="PF22611">
    <property type="entry name" value="CFAP126"/>
    <property type="match status" value="1"/>
</dbReference>
<evidence type="ECO:0000256" key="2">
    <source>
        <dbReference type="ARBA" id="ARBA00019181"/>
    </source>
</evidence>